<evidence type="ECO:0000256" key="4">
    <source>
        <dbReference type="ARBA" id="ARBA00022695"/>
    </source>
</evidence>
<evidence type="ECO:0000313" key="16">
    <source>
        <dbReference type="Proteomes" id="UP000126788"/>
    </source>
</evidence>
<reference evidence="11 15" key="1">
    <citation type="journal article" date="2013" name="J. Virol.">
        <title>Comparative genomics of carp herpesviruses.</title>
        <authorList>
            <person name="Davison A.J."/>
            <person name="Kurobe T."/>
            <person name="Gatherer D."/>
            <person name="Cunningham C."/>
            <person name="Korf I."/>
            <person name="Fukuda H."/>
            <person name="Hedrick R.P."/>
            <person name="Waltzek T.B."/>
        </authorList>
    </citation>
    <scope>NUCLEOTIDE SEQUENCE [LARGE SCALE GENOMIC DNA]</scope>
    <source>
        <strain evidence="11">ST-J1</strain>
    </source>
</reference>
<reference evidence="12" key="2">
    <citation type="journal article" date="2015" name="Can. J. Microbiol.">
        <title>Characterization and Prevalence of A New Fatal Genotype CyHV-2 in Mainland China.</title>
        <authorList>
            <person name="Li L."/>
            <person name="Luo Y."/>
            <person name="Gao Z."/>
            <person name="Huang J."/>
            <person name="Zheng X."/>
            <person name="Nie H."/>
            <person name="Zhang J."/>
            <person name="Lin L."/>
            <person name="Yuan J."/>
        </authorList>
    </citation>
    <scope>NUCLEOTIDE SEQUENCE [LARGE SCALE GENOMIC DNA]</scope>
    <source>
        <strain evidence="12">SY-C1</strain>
    </source>
</reference>
<dbReference type="PANTHER" id="PTHR10322:SF23">
    <property type="entry name" value="DNA POLYMERASE DELTA CATALYTIC SUBUNIT"/>
    <property type="match status" value="1"/>
</dbReference>
<evidence type="ECO:0000313" key="11">
    <source>
        <dbReference type="EMBL" id="AFJ20509.1"/>
    </source>
</evidence>
<sequence length="1674" mass="191495">MELFKLYNAFADCYPKQVSEAEFDAGDGDNQLIYVASVRLLENSMRVWACWPDTGDKKCFWVKPVYWPCVVSDETYALLAKAKPGLLSVTRALPQVSNMWLNNADTKQDVSCRIILFKSKQERQSIINILRKEFPTDANVGTFEGSESDMLGMAECILNRFLCCHFYRAPSFVLSESEPTVSLSQMWSCDAADERLYNVHFNYRDDILLRVTKEKRAAGDWEGFAECKAKRETARHTLPSRLVPEMVYRCGYFDFECIFDSSNLDPALASDRDPTFDVDKKIESRIACCPIKSFLPKRNTSNLRGYKEVTSVSLVYGGSERDLIKKTRHVWYNAARVMPGVVPVKDESCGDVVTTNGVLTACESELKMLVEFMRAVRDHCDVLFVFNYDFDVMVLTSRVNFYRSVYPTNPLTKELGEIFETAFSRDSENVPAEFIFLDNKHNASYTQLLDTVDKYKEGFFAACRAAGAKRDEHGRLILSTMLVKDFYPYQTAFTRFMDNKQLNSTMRGFGVYIVDLMKVNNTKDVKKGASRFVKLETVANTIITKARPFKCQHKAGKIKGVAYNVMDSMFTRGDGKDLWKYLMYNLADSELLARITRFTRPHIEFVCRVRATFGLDYVSLGREKVDFSGAMVQSTKSVEAPLLYSKIRINRFVAAGKNFASVAMGGRYASIDFRRSIKVKGGKVFQPLIGMTYTGPYIGTVCTYDFSSLYPSNMCDGGISPESIVSRSDPFCLEYVRNCVLLDWKKIPAASNMEEIKEYPHSEDLYTILCYKNREVGWTRFVTYTASSLGHYLSMRSQYKKRIKTEKDASLKAYYDQMQGEMKVCANSHYGVSQSLCQHLTTWSGRQKILLVENAVKHTPGMTVVYGDTDSVMYQCPPAEASPLNVDTVSSDVSAQEVNEYTKAKTREEGETVQRILVNLNDRLYEFMAERMVHVDHELNIRPLKRDEKDPKLFYLVDETLPTANKRVYLRDILDPSLISNLAYENTATVSINMAKKNYIYTNHELEDGVLTKTKEKLKGVQAIKNTAAGATVDFNNDILVAFRGWAVVYAGSFGNIKNIVAYKSWSNVKPGDFVYFCTTTPEFDRWHACVNYDRLICEWCEVVSTSCELAKSTSEYSMHRIELKRPDGTLFRYVCALDTNSFNMTHTFSLAEQIRRDAVVLNLVKFRFWSASAGFTNWRSLIQYSGLQTFNQEAHKDSFRKYGAVNTKNNKVAYVTVETLSQRIDPEYKKQVPILSFLKGYRFDVKDDVLIRDMWGTSAIHLNDMTIDDLMYALDWPDVVSDEDAEWREQSEEALQRDERKESELVKTLNGIMSGDLLHQQEEVKRAKAIKKGTMDAYVSPPKQADDQQKLPGLVETETTVENKIAYDRRVPRFHPMALKHALSIAAVTEVANYGVHLLFDMFVPKTGKVPVGWPLRAKLERGLAFIRDTHTRMKELQQQGHSVFNTLYSTPVRKGLLDDAEFQESFVKPVDLNENNIIKILLRPEHIKSVLDSTRALLTKKLSVTVGKFTHEDLRVPRCLRELVGWIDLVPYTGDPTDSETIQLCENLYQYQILLGAAKYHCTEVYDKHLQEVDWIREDVEILEYPPAVATEFELKIFFRRRKSALDRFKSKRNGPSTHCAFCESFWTMALAGDAKFNKFVEDQYTVDARNPKLLLRNLSQVCLQEFQKSVS</sequence>
<dbReference type="SUPFAM" id="SSF53098">
    <property type="entry name" value="Ribonuclease H-like"/>
    <property type="match status" value="1"/>
</dbReference>
<comment type="similarity">
    <text evidence="1">Belongs to the DNA polymerase type-B family.</text>
</comment>
<keyword evidence="8" id="KW-0238">DNA-binding</keyword>
<dbReference type="GO" id="GO:0000166">
    <property type="term" value="F:nucleotide binding"/>
    <property type="evidence" value="ECO:0007669"/>
    <property type="project" value="InterPro"/>
</dbReference>
<dbReference type="EMBL" id="KM200722">
    <property type="protein sequence ID" value="AKC02025.1"/>
    <property type="molecule type" value="Genomic_DNA"/>
</dbReference>
<dbReference type="EC" id="2.7.7.7" evidence="2"/>
<dbReference type="GeneID" id="14011317"/>
<evidence type="ECO:0000256" key="7">
    <source>
        <dbReference type="ARBA" id="ARBA00023109"/>
    </source>
</evidence>
<dbReference type="RefSeq" id="YP_007003898.1">
    <property type="nucleotide sequence ID" value="NC_019495.1"/>
</dbReference>
<dbReference type="InterPro" id="IPR006172">
    <property type="entry name" value="DNA-dir_DNA_pol_B"/>
</dbReference>
<dbReference type="EMBL" id="JQ815364">
    <property type="protein sequence ID" value="AFJ20509.1"/>
    <property type="molecule type" value="Genomic_DNA"/>
</dbReference>
<keyword evidence="4 11" id="KW-0548">Nucleotidyltransferase</keyword>
<accession>K7PBF9</accession>
<reference evidence="16" key="5">
    <citation type="journal article" date="2022" name="Can. J. Microbiol.">
        <title>Characterization and Prevalence of A New Fatal Genotype CyHV-2 in Mainland China.</title>
        <authorList>
            <person name="Li L."/>
            <person name="Luo Y."/>
            <person name="Gao Z."/>
            <person name="Huang J."/>
            <person name="Zheng X."/>
            <person name="Nie H."/>
            <person name="Zhang J."/>
            <person name="Lin L."/>
            <person name="Yuan J."/>
        </authorList>
    </citation>
    <scope>NUCLEOTIDE SEQUENCE [LARGE SCALE GENOMIC DNA]</scope>
</reference>
<feature type="domain" description="DNA-directed DNA polymerase family B multifunctional" evidence="10">
    <location>
        <begin position="678"/>
        <end position="878"/>
    </location>
</feature>
<reference evidence="14" key="4">
    <citation type="submission" date="2019-10" db="EMBL/GenBank/DDBJ databases">
        <title>The complete genome of Cyprinid herpesvirus 2, a new strain isolated from Allogynogenetic crucian carp.</title>
        <authorList>
            <person name="Jiang Y."/>
            <person name="Wang H."/>
            <person name="Lu L."/>
        </authorList>
    </citation>
    <scope>NUCLEOTIDE SEQUENCE</scope>
    <source>
        <strain evidence="14">YC-01</strain>
    </source>
</reference>
<evidence type="ECO:0000256" key="9">
    <source>
        <dbReference type="ARBA" id="ARBA00049244"/>
    </source>
</evidence>
<dbReference type="PANTHER" id="PTHR10322">
    <property type="entry name" value="DNA POLYMERASE CATALYTIC SUBUNIT"/>
    <property type="match status" value="1"/>
</dbReference>
<dbReference type="InterPro" id="IPR036397">
    <property type="entry name" value="RNaseH_sf"/>
</dbReference>
<evidence type="ECO:0000313" key="12">
    <source>
        <dbReference type="EMBL" id="AKC02025.1"/>
    </source>
</evidence>
<proteinExistence type="inferred from homology"/>
<dbReference type="Proteomes" id="UP000142765">
    <property type="component" value="Segment"/>
</dbReference>
<dbReference type="InterPro" id="IPR023211">
    <property type="entry name" value="DNA_pol_palm_dom_sf"/>
</dbReference>
<dbReference type="Proteomes" id="UP000101183">
    <property type="component" value="Segment"/>
</dbReference>
<dbReference type="EMBL" id="MN593216">
    <property type="protein sequence ID" value="QIV66895.1"/>
    <property type="molecule type" value="Genomic_DNA"/>
</dbReference>
<name>K7PBF9_CYHV2</name>
<dbReference type="Gene3D" id="1.10.287.690">
    <property type="entry name" value="Helix hairpin bin"/>
    <property type="match status" value="1"/>
</dbReference>
<dbReference type="SMART" id="SM00486">
    <property type="entry name" value="POLBc"/>
    <property type="match status" value="1"/>
</dbReference>
<dbReference type="InterPro" id="IPR006134">
    <property type="entry name" value="DNA-dir_DNA_pol_B_multi_dom"/>
</dbReference>
<keyword evidence="6" id="KW-0239">DNA-directed DNA polymerase</keyword>
<dbReference type="InterPro" id="IPR012337">
    <property type="entry name" value="RNaseH-like_sf"/>
</dbReference>
<keyword evidence="7" id="KW-1194">Viral DNA replication</keyword>
<dbReference type="InterPro" id="IPR043502">
    <property type="entry name" value="DNA/RNA_pol_sf"/>
</dbReference>
<comment type="catalytic activity">
    <reaction evidence="9">
        <text>DNA(n) + a 2'-deoxyribonucleoside 5'-triphosphate = DNA(n+1) + diphosphate</text>
        <dbReference type="Rhea" id="RHEA:22508"/>
        <dbReference type="Rhea" id="RHEA-COMP:17339"/>
        <dbReference type="Rhea" id="RHEA-COMP:17340"/>
        <dbReference type="ChEBI" id="CHEBI:33019"/>
        <dbReference type="ChEBI" id="CHEBI:61560"/>
        <dbReference type="ChEBI" id="CHEBI:173112"/>
        <dbReference type="EC" id="2.7.7.7"/>
    </reaction>
</comment>
<dbReference type="EMBL" id="KT387800">
    <property type="protein sequence ID" value="AMB21648.1"/>
    <property type="molecule type" value="Genomic_DNA"/>
</dbReference>
<evidence type="ECO:0000256" key="3">
    <source>
        <dbReference type="ARBA" id="ARBA00022679"/>
    </source>
</evidence>
<dbReference type="InterPro" id="IPR050240">
    <property type="entry name" value="DNA_pol_type-B"/>
</dbReference>
<dbReference type="Gene3D" id="3.30.420.10">
    <property type="entry name" value="Ribonuclease H-like superfamily/Ribonuclease H"/>
    <property type="match status" value="1"/>
</dbReference>
<dbReference type="PRINTS" id="PR00106">
    <property type="entry name" value="DNAPOLB"/>
</dbReference>
<evidence type="ECO:0000256" key="5">
    <source>
        <dbReference type="ARBA" id="ARBA00022705"/>
    </source>
</evidence>
<dbReference type="KEGG" id="vg:14011317"/>
<dbReference type="SUPFAM" id="SSF56672">
    <property type="entry name" value="DNA/RNA polymerases"/>
    <property type="match status" value="1"/>
</dbReference>
<dbReference type="GO" id="GO:0039693">
    <property type="term" value="P:viral DNA genome replication"/>
    <property type="evidence" value="ECO:0007669"/>
    <property type="project" value="UniProtKB-KW"/>
</dbReference>
<evidence type="ECO:0000256" key="8">
    <source>
        <dbReference type="ARBA" id="ARBA00023125"/>
    </source>
</evidence>
<dbReference type="GO" id="GO:0006261">
    <property type="term" value="P:DNA-templated DNA replication"/>
    <property type="evidence" value="ECO:0007669"/>
    <property type="project" value="TreeGrafter"/>
</dbReference>
<dbReference type="Proteomes" id="UP000126788">
    <property type="component" value="Genome"/>
</dbReference>
<evidence type="ECO:0000313" key="13">
    <source>
        <dbReference type="EMBL" id="AMB21648.1"/>
    </source>
</evidence>
<gene>
    <name evidence="11" type="ORF">CyHV2_ORF79</name>
</gene>
<evidence type="ECO:0000259" key="10">
    <source>
        <dbReference type="Pfam" id="PF00136"/>
    </source>
</evidence>
<protein>
    <recommendedName>
        <fullName evidence="2">DNA-directed DNA polymerase</fullName>
        <ecNumber evidence="2">2.7.7.7</ecNumber>
    </recommendedName>
</protein>
<organism evidence="11 15">
    <name type="scientific">Cyprinid herpesvirus 2</name>
    <name type="common">CyHV-2</name>
    <dbReference type="NCBI Taxonomy" id="317878"/>
    <lineage>
        <taxon>Viruses</taxon>
        <taxon>Duplodnaviria</taxon>
        <taxon>Heunggongvirae</taxon>
        <taxon>Peploviricota</taxon>
        <taxon>Herviviricetes</taxon>
        <taxon>Herpesvirales</taxon>
        <taxon>Alloherpesviridae</taxon>
        <taxon>Cyvirus</taxon>
        <taxon>Cyvirus cyprinidallo2</taxon>
    </lineage>
</organism>
<keyword evidence="3 11" id="KW-0808">Transferase</keyword>
<evidence type="ECO:0000313" key="14">
    <source>
        <dbReference type="EMBL" id="QIV66895.1"/>
    </source>
</evidence>
<evidence type="ECO:0000313" key="17">
    <source>
        <dbReference type="Proteomes" id="UP000142765"/>
    </source>
</evidence>
<dbReference type="Pfam" id="PF00136">
    <property type="entry name" value="DNA_pol_B"/>
    <property type="match status" value="1"/>
</dbReference>
<evidence type="ECO:0000256" key="2">
    <source>
        <dbReference type="ARBA" id="ARBA00012417"/>
    </source>
</evidence>
<evidence type="ECO:0000256" key="1">
    <source>
        <dbReference type="ARBA" id="ARBA00005755"/>
    </source>
</evidence>
<keyword evidence="15" id="KW-1185">Reference proteome</keyword>
<dbReference type="Gene3D" id="3.90.1600.10">
    <property type="entry name" value="Palm domain of DNA polymerase"/>
    <property type="match status" value="1"/>
</dbReference>
<evidence type="ECO:0000256" key="6">
    <source>
        <dbReference type="ARBA" id="ARBA00022932"/>
    </source>
</evidence>
<reference evidence="13 17" key="3">
    <citation type="submission" date="2015-08" db="EMBL/GenBank/DDBJ databases">
        <authorList>
            <person name="Babu N.S."/>
            <person name="Beckwith C.J."/>
            <person name="Beseler K.G."/>
            <person name="Brison A."/>
            <person name="Carone J.V."/>
            <person name="Caskin T.P."/>
            <person name="Diamond M."/>
            <person name="Durham M.E."/>
            <person name="Foxe J.M."/>
            <person name="Go M."/>
            <person name="Henderson B.A."/>
            <person name="Jones I.B."/>
            <person name="McGettigan J.A."/>
            <person name="Micheletti S.J."/>
            <person name="Nasrallah M.E."/>
            <person name="Ortiz D."/>
            <person name="Piller C.R."/>
            <person name="Privatt S.R."/>
            <person name="Schneider S.L."/>
            <person name="Sharp S."/>
            <person name="Smith T.C."/>
            <person name="Stanton J.D."/>
            <person name="Ullery H.E."/>
            <person name="Wilson R.J."/>
            <person name="Serrano M.G."/>
            <person name="Buck G."/>
            <person name="Lee V."/>
            <person name="Wang Y."/>
            <person name="Carvalho R."/>
            <person name="Voegtly L."/>
            <person name="Shi R."/>
            <person name="Duckworth R."/>
            <person name="Johnson A."/>
            <person name="Loviza R."/>
            <person name="Walstead R."/>
            <person name="Shah Z."/>
            <person name="Kiflezghi M."/>
            <person name="Wade K."/>
            <person name="Ball S.L."/>
            <person name="Bradley K.W."/>
            <person name="Asai D.J."/>
            <person name="Bowman C.A."/>
            <person name="Russell D.A."/>
            <person name="Pope W.H."/>
            <person name="Jacobs-Sera D."/>
            <person name="Hendrix R.W."/>
            <person name="Hatfull G.F."/>
        </authorList>
    </citation>
    <scope>NUCLEOTIDE SEQUENCE [LARGE SCALE GENOMIC DNA]</scope>
    <source>
        <strain evidence="13">SY</strain>
    </source>
</reference>
<keyword evidence="5" id="KW-0235">DNA replication</keyword>
<evidence type="ECO:0000313" key="15">
    <source>
        <dbReference type="Proteomes" id="UP000101183"/>
    </source>
</evidence>
<dbReference type="GO" id="GO:0003887">
    <property type="term" value="F:DNA-directed DNA polymerase activity"/>
    <property type="evidence" value="ECO:0007669"/>
    <property type="project" value="UniProtKB-KW"/>
</dbReference>
<dbReference type="GO" id="GO:0003677">
    <property type="term" value="F:DNA binding"/>
    <property type="evidence" value="ECO:0007669"/>
    <property type="project" value="UniProtKB-KW"/>
</dbReference>